<sequence>MRFSFAKLVDVEKIGASEALSRIGQVRARIRVEISQCPKKKNVSKIDFDENARLMEVSEPQSPRIDLTRIGRPLTIVVIYVTTKSTSTAHVSTTVAYIESLERKQRENVKKRCVWARAGKVQGWTVWWPFYRTATERRVRKRIRHGRTTRLPAHT</sequence>
<proteinExistence type="predicted"/>
<protein>
    <submittedName>
        <fullName evidence="1">Uncharacterized protein</fullName>
    </submittedName>
</protein>
<evidence type="ECO:0000313" key="2">
    <source>
        <dbReference type="Proteomes" id="UP000299102"/>
    </source>
</evidence>
<dbReference type="EMBL" id="BGZK01000080">
    <property type="protein sequence ID" value="GBP16581.1"/>
    <property type="molecule type" value="Genomic_DNA"/>
</dbReference>
<name>A0A4C1TRG0_EUMVA</name>
<dbReference type="Proteomes" id="UP000299102">
    <property type="component" value="Unassembled WGS sequence"/>
</dbReference>
<comment type="caution">
    <text evidence="1">The sequence shown here is derived from an EMBL/GenBank/DDBJ whole genome shotgun (WGS) entry which is preliminary data.</text>
</comment>
<keyword evidence="2" id="KW-1185">Reference proteome</keyword>
<accession>A0A4C1TRG0</accession>
<organism evidence="1 2">
    <name type="scientific">Eumeta variegata</name>
    <name type="common">Bagworm moth</name>
    <name type="synonym">Eumeta japonica</name>
    <dbReference type="NCBI Taxonomy" id="151549"/>
    <lineage>
        <taxon>Eukaryota</taxon>
        <taxon>Metazoa</taxon>
        <taxon>Ecdysozoa</taxon>
        <taxon>Arthropoda</taxon>
        <taxon>Hexapoda</taxon>
        <taxon>Insecta</taxon>
        <taxon>Pterygota</taxon>
        <taxon>Neoptera</taxon>
        <taxon>Endopterygota</taxon>
        <taxon>Lepidoptera</taxon>
        <taxon>Glossata</taxon>
        <taxon>Ditrysia</taxon>
        <taxon>Tineoidea</taxon>
        <taxon>Psychidae</taxon>
        <taxon>Oiketicinae</taxon>
        <taxon>Eumeta</taxon>
    </lineage>
</organism>
<gene>
    <name evidence="1" type="ORF">EVAR_19376_1</name>
</gene>
<evidence type="ECO:0000313" key="1">
    <source>
        <dbReference type="EMBL" id="GBP16581.1"/>
    </source>
</evidence>
<dbReference type="AlphaFoldDB" id="A0A4C1TRG0"/>
<reference evidence="1 2" key="1">
    <citation type="journal article" date="2019" name="Commun. Biol.">
        <title>The bagworm genome reveals a unique fibroin gene that provides high tensile strength.</title>
        <authorList>
            <person name="Kono N."/>
            <person name="Nakamura H."/>
            <person name="Ohtoshi R."/>
            <person name="Tomita M."/>
            <person name="Numata K."/>
            <person name="Arakawa K."/>
        </authorList>
    </citation>
    <scope>NUCLEOTIDE SEQUENCE [LARGE SCALE GENOMIC DNA]</scope>
</reference>